<name>A0A8J4Q1V6_9MYCE</name>
<dbReference type="InterPro" id="IPR043129">
    <property type="entry name" value="ATPase_NBD"/>
</dbReference>
<evidence type="ECO:0000256" key="1">
    <source>
        <dbReference type="ARBA" id="ARBA00012156"/>
    </source>
</evidence>
<comment type="catalytic activity">
    <reaction evidence="6">
        <text>L-threonylcarbamoyladenylate + adenosine(37) in tRNA = N(6)-L-threonylcarbamoyladenosine(37) in tRNA + AMP + H(+)</text>
        <dbReference type="Rhea" id="RHEA:37059"/>
        <dbReference type="Rhea" id="RHEA-COMP:10162"/>
        <dbReference type="Rhea" id="RHEA-COMP:10163"/>
        <dbReference type="ChEBI" id="CHEBI:15378"/>
        <dbReference type="ChEBI" id="CHEBI:73682"/>
        <dbReference type="ChEBI" id="CHEBI:74411"/>
        <dbReference type="ChEBI" id="CHEBI:74418"/>
        <dbReference type="ChEBI" id="CHEBI:456215"/>
        <dbReference type="EC" id="2.3.1.234"/>
    </reaction>
</comment>
<evidence type="ECO:0000313" key="9">
    <source>
        <dbReference type="Proteomes" id="UP000695562"/>
    </source>
</evidence>
<dbReference type="PANTHER" id="PTHR11735">
    <property type="entry name" value="TRNA N6-ADENOSINE THREONYLCARBAMOYLTRANSFERASE"/>
    <property type="match status" value="1"/>
</dbReference>
<dbReference type="PRINTS" id="PR00789">
    <property type="entry name" value="OSIALOPTASE"/>
</dbReference>
<evidence type="ECO:0000256" key="2">
    <source>
        <dbReference type="ARBA" id="ARBA00022679"/>
    </source>
</evidence>
<keyword evidence="9" id="KW-1185">Reference proteome</keyword>
<dbReference type="GO" id="GO:0061711">
    <property type="term" value="F:tRNA N(6)-L-threonylcarbamoyladenine synthase activity"/>
    <property type="evidence" value="ECO:0007669"/>
    <property type="project" value="UniProtKB-EC"/>
</dbReference>
<sequence length="88" mass="9647">MVLVMGLHQSNTYITPPGFPPNTAKHHRSHIIALVQRALKESNLSYKDIDCLAYTKGPGMGPPLKSVAVTVRMLSQLWNKPIVAVNLA</sequence>
<keyword evidence="3" id="KW-0819">tRNA processing</keyword>
<evidence type="ECO:0000256" key="6">
    <source>
        <dbReference type="ARBA" id="ARBA00048117"/>
    </source>
</evidence>
<dbReference type="GO" id="GO:0005737">
    <property type="term" value="C:cytoplasm"/>
    <property type="evidence" value="ECO:0007669"/>
    <property type="project" value="TreeGrafter"/>
</dbReference>
<reference evidence="8" key="1">
    <citation type="submission" date="2020-01" db="EMBL/GenBank/DDBJ databases">
        <title>Development of genomics and gene disruption for Polysphondylium violaceum indicates a role for the polyketide synthase stlB in stalk morphogenesis.</title>
        <authorList>
            <person name="Narita B."/>
            <person name="Kawabe Y."/>
            <person name="Kin K."/>
            <person name="Saito T."/>
            <person name="Gibbs R."/>
            <person name="Kuspa A."/>
            <person name="Muzny D."/>
            <person name="Queller D."/>
            <person name="Richards S."/>
            <person name="Strassman J."/>
            <person name="Sucgang R."/>
            <person name="Worley K."/>
            <person name="Schaap P."/>
        </authorList>
    </citation>
    <scope>NUCLEOTIDE SEQUENCE</scope>
    <source>
        <strain evidence="8">QSvi11</strain>
    </source>
</reference>
<dbReference type="OrthoDB" id="10254073at2759"/>
<dbReference type="GO" id="GO:0000408">
    <property type="term" value="C:EKC/KEOPS complex"/>
    <property type="evidence" value="ECO:0007669"/>
    <property type="project" value="TreeGrafter"/>
</dbReference>
<dbReference type="Proteomes" id="UP000695562">
    <property type="component" value="Unassembled WGS sequence"/>
</dbReference>
<organism evidence="8 9">
    <name type="scientific">Polysphondylium violaceum</name>
    <dbReference type="NCBI Taxonomy" id="133409"/>
    <lineage>
        <taxon>Eukaryota</taxon>
        <taxon>Amoebozoa</taxon>
        <taxon>Evosea</taxon>
        <taxon>Eumycetozoa</taxon>
        <taxon>Dictyostelia</taxon>
        <taxon>Dictyosteliales</taxon>
        <taxon>Dictyosteliaceae</taxon>
        <taxon>Polysphondylium</taxon>
    </lineage>
</organism>
<dbReference type="GO" id="GO:0008033">
    <property type="term" value="P:tRNA processing"/>
    <property type="evidence" value="ECO:0007669"/>
    <property type="project" value="UniProtKB-KW"/>
</dbReference>
<dbReference type="EC" id="2.3.1.234" evidence="1"/>
<keyword evidence="2" id="KW-0808">Transferase</keyword>
<dbReference type="EMBL" id="AJWJ01000021">
    <property type="protein sequence ID" value="KAF2077735.1"/>
    <property type="molecule type" value="Genomic_DNA"/>
</dbReference>
<proteinExistence type="predicted"/>
<keyword evidence="5" id="KW-0012">Acyltransferase</keyword>
<evidence type="ECO:0000259" key="7">
    <source>
        <dbReference type="Pfam" id="PF00814"/>
    </source>
</evidence>
<evidence type="ECO:0000313" key="8">
    <source>
        <dbReference type="EMBL" id="KAF2077735.1"/>
    </source>
</evidence>
<dbReference type="AlphaFoldDB" id="A0A8J4Q1V6"/>
<accession>A0A8J4Q1V6</accession>
<dbReference type="InterPro" id="IPR000905">
    <property type="entry name" value="Gcp-like_dom"/>
</dbReference>
<dbReference type="SUPFAM" id="SSF53067">
    <property type="entry name" value="Actin-like ATPase domain"/>
    <property type="match status" value="1"/>
</dbReference>
<feature type="domain" description="Gcp-like" evidence="7">
    <location>
        <begin position="19"/>
        <end position="86"/>
    </location>
</feature>
<evidence type="ECO:0000256" key="3">
    <source>
        <dbReference type="ARBA" id="ARBA00022694"/>
    </source>
</evidence>
<comment type="caution">
    <text evidence="8">The sequence shown here is derived from an EMBL/GenBank/DDBJ whole genome shotgun (WGS) entry which is preliminary data.</text>
</comment>
<keyword evidence="4" id="KW-0479">Metal-binding</keyword>
<evidence type="ECO:0000256" key="5">
    <source>
        <dbReference type="ARBA" id="ARBA00023315"/>
    </source>
</evidence>
<evidence type="ECO:0000256" key="4">
    <source>
        <dbReference type="ARBA" id="ARBA00022723"/>
    </source>
</evidence>
<dbReference type="GO" id="GO:0046872">
    <property type="term" value="F:metal ion binding"/>
    <property type="evidence" value="ECO:0007669"/>
    <property type="project" value="UniProtKB-KW"/>
</dbReference>
<gene>
    <name evidence="8" type="ORF">CYY_000982</name>
</gene>
<protein>
    <recommendedName>
        <fullName evidence="1">N(6)-L-threonylcarbamoyladenine synthase</fullName>
        <ecNumber evidence="1">2.3.1.234</ecNumber>
    </recommendedName>
</protein>
<dbReference type="Pfam" id="PF00814">
    <property type="entry name" value="TsaD"/>
    <property type="match status" value="1"/>
</dbReference>
<dbReference type="Gene3D" id="3.30.420.40">
    <property type="match status" value="1"/>
</dbReference>
<dbReference type="InterPro" id="IPR017861">
    <property type="entry name" value="KAE1/TsaD"/>
</dbReference>
<dbReference type="PANTHER" id="PTHR11735:SF14">
    <property type="entry name" value="TRNA N6-ADENOSINE THREONYLCARBAMOYLTRANSFERASE"/>
    <property type="match status" value="1"/>
</dbReference>